<protein>
    <submittedName>
        <fullName evidence="3">Uncharacterized protein</fullName>
    </submittedName>
</protein>
<dbReference type="AlphaFoldDB" id="A0A0B6YRH4"/>
<dbReference type="EMBL" id="HACG01011988">
    <property type="protein sequence ID" value="CEK58853.1"/>
    <property type="molecule type" value="Transcribed_RNA"/>
</dbReference>
<accession>A0A0B6YRH4</accession>
<reference evidence="3" key="1">
    <citation type="submission" date="2014-12" db="EMBL/GenBank/DDBJ databases">
        <title>Insight into the proteome of Arion vulgaris.</title>
        <authorList>
            <person name="Aradska J."/>
            <person name="Bulat T."/>
            <person name="Smidak R."/>
            <person name="Sarate P."/>
            <person name="Gangsoo J."/>
            <person name="Sialana F."/>
            <person name="Bilban M."/>
            <person name="Lubec G."/>
        </authorList>
    </citation>
    <scope>NUCLEOTIDE SEQUENCE</scope>
    <source>
        <tissue evidence="3">Skin</tissue>
    </source>
</reference>
<sequence>MPSQKSIAEQYKEEYEKNAKLMDEQIVLMKRKNDLAKKIAEYRKILESMTHSKSCLQEACDRVVEHEDFSTTLLDPTISDMLHLEPDSETDDCSEKQKLLEINHDILDNYSSCQSINQSSCQSWCSTVRQSPEIESWPERHLIEKYGSFTKELFNWISSDEQLSPESCNSSDKQASPESCSSPDQQSSPDSCSYPDQQLSSESGSPVECFSPVSVSYCPEICPYGSRDRGFAYKKLSPNSEKLFPNSPELFSNSEELSASSNGLFPYSEELNYNSQELFSNNGKLSANNEGLSPNSETLSPNSEELFYNSQELFSINEKLSTNIEELSPNNGEPFWSSQRRTLSENSDDSSTTQIFYKEHEMEGSRTKQEPIQDFDPETLILSGITNWLKEGYSNKTVSGKRSICDIQDNVEQQYQIEKDYPTRQIIQQSSDCPGILVLNHPITPEELHGEKVDNSKQSSRPTAQIRENFISCPVPRKILRMQSCTMTHTRKSPSNNDLVTKVKTDEQRIHSPSLKEDDNEQLKKTNDNYQPIDHTNVAVKESLSTTNVALKESLTTT</sequence>
<feature type="compositionally biased region" description="Basic and acidic residues" evidence="1">
    <location>
        <begin position="503"/>
        <end position="527"/>
    </location>
</feature>
<proteinExistence type="predicted"/>
<organism evidence="3">
    <name type="scientific">Arion vulgaris</name>
    <dbReference type="NCBI Taxonomy" id="1028688"/>
    <lineage>
        <taxon>Eukaryota</taxon>
        <taxon>Metazoa</taxon>
        <taxon>Spiralia</taxon>
        <taxon>Lophotrochozoa</taxon>
        <taxon>Mollusca</taxon>
        <taxon>Gastropoda</taxon>
        <taxon>Heterobranchia</taxon>
        <taxon>Euthyneura</taxon>
        <taxon>Panpulmonata</taxon>
        <taxon>Eupulmonata</taxon>
        <taxon>Stylommatophora</taxon>
        <taxon>Helicina</taxon>
        <taxon>Arionoidea</taxon>
        <taxon>Arionidae</taxon>
        <taxon>Arion</taxon>
    </lineage>
</organism>
<feature type="compositionally biased region" description="Low complexity" evidence="1">
    <location>
        <begin position="176"/>
        <end position="198"/>
    </location>
</feature>
<name>A0A0B6YRH4_9EUPU</name>
<gene>
    <name evidence="3" type="primary">ORF34405</name>
    <name evidence="2" type="synonym">ORF34402</name>
</gene>
<feature type="compositionally biased region" description="Polar residues" evidence="1">
    <location>
        <begin position="165"/>
        <end position="174"/>
    </location>
</feature>
<feature type="region of interest" description="Disordered" evidence="1">
    <location>
        <begin position="326"/>
        <end position="352"/>
    </location>
</feature>
<dbReference type="EMBL" id="HACG01011989">
    <property type="protein sequence ID" value="CEK58854.1"/>
    <property type="molecule type" value="Transcribed_RNA"/>
</dbReference>
<feature type="region of interest" description="Disordered" evidence="1">
    <location>
        <begin position="165"/>
        <end position="205"/>
    </location>
</feature>
<evidence type="ECO:0000313" key="2">
    <source>
        <dbReference type="EMBL" id="CEK58853.1"/>
    </source>
</evidence>
<feature type="non-terminal residue" evidence="3">
    <location>
        <position position="558"/>
    </location>
</feature>
<evidence type="ECO:0000256" key="1">
    <source>
        <dbReference type="SAM" id="MobiDB-lite"/>
    </source>
</evidence>
<feature type="region of interest" description="Disordered" evidence="1">
    <location>
        <begin position="282"/>
        <end position="301"/>
    </location>
</feature>
<feature type="region of interest" description="Disordered" evidence="1">
    <location>
        <begin position="503"/>
        <end position="529"/>
    </location>
</feature>
<evidence type="ECO:0000313" key="3">
    <source>
        <dbReference type="EMBL" id="CEK58854.1"/>
    </source>
</evidence>